<proteinExistence type="predicted"/>
<feature type="transmembrane region" description="Helical" evidence="1">
    <location>
        <begin position="46"/>
        <end position="63"/>
    </location>
</feature>
<keyword evidence="3" id="KW-1185">Reference proteome</keyword>
<dbReference type="AlphaFoldDB" id="U6JTP7"/>
<keyword evidence="1" id="KW-1133">Transmembrane helix</keyword>
<keyword evidence="1" id="KW-0812">Transmembrane</keyword>
<dbReference type="VEuPathDB" id="ToxoDB:EMH_0009130"/>
<evidence type="ECO:0000313" key="2">
    <source>
        <dbReference type="EMBL" id="CDJ27427.1"/>
    </source>
</evidence>
<evidence type="ECO:0000256" key="1">
    <source>
        <dbReference type="SAM" id="Phobius"/>
    </source>
</evidence>
<evidence type="ECO:0000313" key="3">
    <source>
        <dbReference type="Proteomes" id="UP000030744"/>
    </source>
</evidence>
<sequence>MLKYGEVAWARAGEDFSRLPSTSALKALHTTTDRLTWVPLPLPHKLGAALVIAALVILAPISCKYTAARSKMAAQEAGRRLVAPLARTANSYRCQSCRHLGARSSVAAARMEAAIRMQ</sequence>
<dbReference type="GeneID" id="25375900"/>
<organism evidence="2 3">
    <name type="scientific">Eimeria mitis</name>
    <dbReference type="NCBI Taxonomy" id="44415"/>
    <lineage>
        <taxon>Eukaryota</taxon>
        <taxon>Sar</taxon>
        <taxon>Alveolata</taxon>
        <taxon>Apicomplexa</taxon>
        <taxon>Conoidasida</taxon>
        <taxon>Coccidia</taxon>
        <taxon>Eucoccidiorida</taxon>
        <taxon>Eimeriorina</taxon>
        <taxon>Eimeriidae</taxon>
        <taxon>Eimeria</taxon>
    </lineage>
</organism>
<accession>U6JTP7</accession>
<dbReference type="Proteomes" id="UP000030744">
    <property type="component" value="Unassembled WGS sequence"/>
</dbReference>
<reference evidence="2" key="1">
    <citation type="submission" date="2013-10" db="EMBL/GenBank/DDBJ databases">
        <title>Genomic analysis of the causative agents of coccidiosis in chickens.</title>
        <authorList>
            <person name="Reid A.J."/>
            <person name="Blake D."/>
            <person name="Billington K."/>
            <person name="Browne H."/>
            <person name="Dunn M."/>
            <person name="Hung S."/>
            <person name="Kawahara F."/>
            <person name="Miranda-Saavedra D."/>
            <person name="Mourier T."/>
            <person name="Nagra H."/>
            <person name="Otto T.D."/>
            <person name="Rawlings N."/>
            <person name="Sanchez A."/>
            <person name="Sanders M."/>
            <person name="Subramaniam C."/>
            <person name="Tay Y."/>
            <person name="Dear P."/>
            <person name="Doerig C."/>
            <person name="Gruber A."/>
            <person name="Parkinson J."/>
            <person name="Shirley M."/>
            <person name="Wan K.L."/>
            <person name="Berriman M."/>
            <person name="Tomley F."/>
            <person name="Pain A."/>
        </authorList>
    </citation>
    <scope>NUCLEOTIDE SEQUENCE [LARGE SCALE GENOMIC DNA]</scope>
    <source>
        <strain evidence="2">Houghton</strain>
    </source>
</reference>
<gene>
    <name evidence="2" type="ORF">EMH_0009130</name>
</gene>
<name>U6JTP7_9EIME</name>
<dbReference type="EMBL" id="HG679585">
    <property type="protein sequence ID" value="CDJ27427.1"/>
    <property type="molecule type" value="Genomic_DNA"/>
</dbReference>
<dbReference type="RefSeq" id="XP_013350005.1">
    <property type="nucleotide sequence ID" value="XM_013494551.1"/>
</dbReference>
<protein>
    <submittedName>
        <fullName evidence="2">Uncharacterized protein</fullName>
    </submittedName>
</protein>
<keyword evidence="1" id="KW-0472">Membrane</keyword>
<reference evidence="2" key="2">
    <citation type="submission" date="2013-10" db="EMBL/GenBank/DDBJ databases">
        <authorList>
            <person name="Aslett M."/>
        </authorList>
    </citation>
    <scope>NUCLEOTIDE SEQUENCE [LARGE SCALE GENOMIC DNA]</scope>
    <source>
        <strain evidence="2">Houghton</strain>
    </source>
</reference>